<comment type="caution">
    <text evidence="6">The sequence shown here is derived from an EMBL/GenBank/DDBJ whole genome shotgun (WGS) entry which is preliminary data.</text>
</comment>
<dbReference type="AlphaFoldDB" id="A0A919BRE3"/>
<keyword evidence="4" id="KW-0732">Signal</keyword>
<evidence type="ECO:0000256" key="1">
    <source>
        <dbReference type="ARBA" id="ARBA00007825"/>
    </source>
</evidence>
<evidence type="ECO:0000256" key="4">
    <source>
        <dbReference type="SAM" id="SignalP"/>
    </source>
</evidence>
<dbReference type="GO" id="GO:0008199">
    <property type="term" value="F:ferric iron binding"/>
    <property type="evidence" value="ECO:0007669"/>
    <property type="project" value="InterPro"/>
</dbReference>
<evidence type="ECO:0000313" key="7">
    <source>
        <dbReference type="Proteomes" id="UP000623842"/>
    </source>
</evidence>
<dbReference type="Proteomes" id="UP000623842">
    <property type="component" value="Unassembled WGS sequence"/>
</dbReference>
<dbReference type="PANTHER" id="PTHR33711">
    <property type="entry name" value="DIOXYGENASE, PUTATIVE (AFU_ORTHOLOGUE AFUA_2G02910)-RELATED"/>
    <property type="match status" value="1"/>
</dbReference>
<dbReference type="EMBL" id="BNCK01000011">
    <property type="protein sequence ID" value="GHG05012.1"/>
    <property type="molecule type" value="Genomic_DNA"/>
</dbReference>
<dbReference type="InterPro" id="IPR015889">
    <property type="entry name" value="Intradiol_dOase_core"/>
</dbReference>
<dbReference type="GO" id="GO:0016702">
    <property type="term" value="F:oxidoreductase activity, acting on single donors with incorporation of molecular oxygen, incorporation of two atoms of oxygen"/>
    <property type="evidence" value="ECO:0007669"/>
    <property type="project" value="InterPro"/>
</dbReference>
<dbReference type="Pfam" id="PF00775">
    <property type="entry name" value="Dioxygenase_C"/>
    <property type="match status" value="1"/>
</dbReference>
<feature type="chain" id="PRO_5037656368" description="Intradiol ring-cleavage dioxygenases domain-containing protein" evidence="4">
    <location>
        <begin position="21"/>
        <end position="198"/>
    </location>
</feature>
<proteinExistence type="inferred from homology"/>
<keyword evidence="2" id="KW-0223">Dioxygenase</keyword>
<keyword evidence="7" id="KW-1185">Reference proteome</keyword>
<name>A0A919BRE3_9GAMM</name>
<dbReference type="PANTHER" id="PTHR33711:SF7">
    <property type="entry name" value="INTRADIOL RING-CLEAVAGE DIOXYGENASES DOMAIN-CONTAINING PROTEIN-RELATED"/>
    <property type="match status" value="1"/>
</dbReference>
<feature type="signal peptide" evidence="4">
    <location>
        <begin position="1"/>
        <end position="20"/>
    </location>
</feature>
<dbReference type="InterPro" id="IPR050770">
    <property type="entry name" value="Intradiol_RC_Dioxygenase"/>
</dbReference>
<dbReference type="SUPFAM" id="SSF49482">
    <property type="entry name" value="Aromatic compound dioxygenase"/>
    <property type="match status" value="1"/>
</dbReference>
<dbReference type="Gene3D" id="2.60.130.10">
    <property type="entry name" value="Aromatic compound dioxygenase"/>
    <property type="match status" value="1"/>
</dbReference>
<gene>
    <name evidence="6" type="ORF">GCM10017161_38090</name>
</gene>
<protein>
    <recommendedName>
        <fullName evidence="5">Intradiol ring-cleavage dioxygenases domain-containing protein</fullName>
    </recommendedName>
</protein>
<evidence type="ECO:0000259" key="5">
    <source>
        <dbReference type="Pfam" id="PF00775"/>
    </source>
</evidence>
<comment type="similarity">
    <text evidence="1">Belongs to the intradiol ring-cleavage dioxygenase family.</text>
</comment>
<dbReference type="InterPro" id="IPR000627">
    <property type="entry name" value="Intradiol_dOase_C"/>
</dbReference>
<sequence length="198" mass="21819">MRTTCLLISTLLTFTAIADANELVIGGPCQGCENVFVNMPKKIKSDSRISPTEEQGEPLKITGNVFTQEGKPAPNIIVYAYQTDATGKYPKSDTFHGKLRGWAKTDLSGAYSFNSIRPVAYPNGREPQHIHFHVIEPNRGTYYIDDITFSDDPLLSADKKSKTLCRGGCGLSEPKKNKAGVWLVTRDIILGENIPGYH</sequence>
<evidence type="ECO:0000313" key="6">
    <source>
        <dbReference type="EMBL" id="GHG05012.1"/>
    </source>
</evidence>
<evidence type="ECO:0000256" key="3">
    <source>
        <dbReference type="ARBA" id="ARBA00023002"/>
    </source>
</evidence>
<reference evidence="6" key="1">
    <citation type="journal article" date="2014" name="Int. J. Syst. Evol. Microbiol.">
        <title>Complete genome sequence of Corynebacterium casei LMG S-19264T (=DSM 44701T), isolated from a smear-ripened cheese.</title>
        <authorList>
            <consortium name="US DOE Joint Genome Institute (JGI-PGF)"/>
            <person name="Walter F."/>
            <person name="Albersmeier A."/>
            <person name="Kalinowski J."/>
            <person name="Ruckert C."/>
        </authorList>
    </citation>
    <scope>NUCLEOTIDE SEQUENCE</scope>
    <source>
        <strain evidence="6">KCTC 42731</strain>
    </source>
</reference>
<keyword evidence="3" id="KW-0560">Oxidoreductase</keyword>
<evidence type="ECO:0000256" key="2">
    <source>
        <dbReference type="ARBA" id="ARBA00022964"/>
    </source>
</evidence>
<organism evidence="6 7">
    <name type="scientific">Thalassotalea marina</name>
    <dbReference type="NCBI Taxonomy" id="1673741"/>
    <lineage>
        <taxon>Bacteria</taxon>
        <taxon>Pseudomonadati</taxon>
        <taxon>Pseudomonadota</taxon>
        <taxon>Gammaproteobacteria</taxon>
        <taxon>Alteromonadales</taxon>
        <taxon>Colwelliaceae</taxon>
        <taxon>Thalassotalea</taxon>
    </lineage>
</organism>
<feature type="domain" description="Intradiol ring-cleavage dioxygenases" evidence="5">
    <location>
        <begin position="44"/>
        <end position="158"/>
    </location>
</feature>
<accession>A0A919BRE3</accession>
<reference evidence="6" key="2">
    <citation type="submission" date="2020-09" db="EMBL/GenBank/DDBJ databases">
        <authorList>
            <person name="Sun Q."/>
            <person name="Kim S."/>
        </authorList>
    </citation>
    <scope>NUCLEOTIDE SEQUENCE</scope>
    <source>
        <strain evidence="6">KCTC 42731</strain>
    </source>
</reference>